<organism evidence="1">
    <name type="scientific">Podoviridae sp. ct8Lf7</name>
    <dbReference type="NCBI Taxonomy" id="2827723"/>
    <lineage>
        <taxon>Viruses</taxon>
        <taxon>Duplodnaviria</taxon>
        <taxon>Heunggongvirae</taxon>
        <taxon>Uroviricota</taxon>
        <taxon>Caudoviricetes</taxon>
    </lineage>
</organism>
<sequence>MGIIREEWDQELPIGRTQKPPGAVITLLIQ</sequence>
<reference evidence="1" key="1">
    <citation type="journal article" date="2021" name="Proc. Natl. Acad. Sci. U.S.A.">
        <title>A Catalog of Tens of Thousands of Viruses from Human Metagenomes Reveals Hidden Associations with Chronic Diseases.</title>
        <authorList>
            <person name="Tisza M.J."/>
            <person name="Buck C.B."/>
        </authorList>
    </citation>
    <scope>NUCLEOTIDE SEQUENCE</scope>
    <source>
        <strain evidence="1">Ct8Lf7</strain>
    </source>
</reference>
<accession>A0A8S5S0C6</accession>
<protein>
    <submittedName>
        <fullName evidence="1">Uncharacterized protein</fullName>
    </submittedName>
</protein>
<name>A0A8S5S0C6_9CAUD</name>
<evidence type="ECO:0000313" key="1">
    <source>
        <dbReference type="EMBL" id="DAF44368.1"/>
    </source>
</evidence>
<proteinExistence type="predicted"/>
<dbReference type="EMBL" id="BK032511">
    <property type="protein sequence ID" value="DAF44368.1"/>
    <property type="molecule type" value="Genomic_DNA"/>
</dbReference>